<keyword evidence="9" id="KW-1185">Reference proteome</keyword>
<proteinExistence type="inferred from homology"/>
<dbReference type="Proteomes" id="UP001049176">
    <property type="component" value="Chromosome 7"/>
</dbReference>
<dbReference type="PANTHER" id="PTHR43098">
    <property type="entry name" value="L-ORNITHINE N(5)-MONOOXYGENASE-RELATED"/>
    <property type="match status" value="1"/>
</dbReference>
<evidence type="ECO:0000313" key="9">
    <source>
        <dbReference type="Proteomes" id="UP001049176"/>
    </source>
</evidence>
<gene>
    <name evidence="8" type="ORF">E1B28_010735</name>
</gene>
<dbReference type="InterPro" id="IPR036188">
    <property type="entry name" value="FAD/NAD-bd_sf"/>
</dbReference>
<accession>A0A9P7RSP3</accession>
<dbReference type="GO" id="GO:0050661">
    <property type="term" value="F:NADP binding"/>
    <property type="evidence" value="ECO:0007669"/>
    <property type="project" value="InterPro"/>
</dbReference>
<dbReference type="Gene3D" id="3.50.50.60">
    <property type="entry name" value="FAD/NAD(P)-binding domain"/>
    <property type="match status" value="2"/>
</dbReference>
<evidence type="ECO:0000256" key="2">
    <source>
        <dbReference type="ARBA" id="ARBA00010139"/>
    </source>
</evidence>
<dbReference type="AlphaFoldDB" id="A0A9P7RSP3"/>
<keyword evidence="3" id="KW-0285">Flavoprotein</keyword>
<dbReference type="GO" id="GO:0004499">
    <property type="term" value="F:N,N-dimethylaniline monooxygenase activity"/>
    <property type="evidence" value="ECO:0007669"/>
    <property type="project" value="InterPro"/>
</dbReference>
<comment type="cofactor">
    <cofactor evidence="1">
        <name>FAD</name>
        <dbReference type="ChEBI" id="CHEBI:57692"/>
    </cofactor>
</comment>
<name>A0A9P7RSP3_9AGAR</name>
<dbReference type="InterPro" id="IPR020946">
    <property type="entry name" value="Flavin_mOase-like"/>
</dbReference>
<reference evidence="8" key="1">
    <citation type="journal article" date="2021" name="Genome Biol. Evol.">
        <title>The assembled and annotated genome of the fairy-ring fungus Marasmius oreades.</title>
        <authorList>
            <person name="Hiltunen M."/>
            <person name="Ament-Velasquez S.L."/>
            <person name="Johannesson H."/>
        </authorList>
    </citation>
    <scope>NUCLEOTIDE SEQUENCE</scope>
    <source>
        <strain evidence="8">03SP1</strain>
    </source>
</reference>
<evidence type="ECO:0000256" key="4">
    <source>
        <dbReference type="ARBA" id="ARBA00022827"/>
    </source>
</evidence>
<dbReference type="InterPro" id="IPR050775">
    <property type="entry name" value="FAD-binding_Monooxygenases"/>
</dbReference>
<keyword evidence="7" id="KW-0503">Monooxygenase</keyword>
<evidence type="ECO:0000256" key="6">
    <source>
        <dbReference type="ARBA" id="ARBA00023002"/>
    </source>
</evidence>
<dbReference type="RefSeq" id="XP_043005494.1">
    <property type="nucleotide sequence ID" value="XM_043155712.1"/>
</dbReference>
<dbReference type="PANTHER" id="PTHR43098:SF3">
    <property type="entry name" value="L-ORNITHINE N(5)-MONOOXYGENASE-RELATED"/>
    <property type="match status" value="1"/>
</dbReference>
<keyword evidence="4" id="KW-0274">FAD</keyword>
<dbReference type="GO" id="GO:0050660">
    <property type="term" value="F:flavin adenine dinucleotide binding"/>
    <property type="evidence" value="ECO:0007669"/>
    <property type="project" value="InterPro"/>
</dbReference>
<evidence type="ECO:0000313" key="8">
    <source>
        <dbReference type="EMBL" id="KAG7089024.1"/>
    </source>
</evidence>
<organism evidence="8 9">
    <name type="scientific">Marasmius oreades</name>
    <name type="common">fairy-ring Marasmius</name>
    <dbReference type="NCBI Taxonomy" id="181124"/>
    <lineage>
        <taxon>Eukaryota</taxon>
        <taxon>Fungi</taxon>
        <taxon>Dikarya</taxon>
        <taxon>Basidiomycota</taxon>
        <taxon>Agaricomycotina</taxon>
        <taxon>Agaricomycetes</taxon>
        <taxon>Agaricomycetidae</taxon>
        <taxon>Agaricales</taxon>
        <taxon>Marasmiineae</taxon>
        <taxon>Marasmiaceae</taxon>
        <taxon>Marasmius</taxon>
    </lineage>
</organism>
<protein>
    <recommendedName>
        <fullName evidence="10">Cyclopentanone 1,2-monooxygenase</fullName>
    </recommendedName>
</protein>
<evidence type="ECO:0000256" key="5">
    <source>
        <dbReference type="ARBA" id="ARBA00022857"/>
    </source>
</evidence>
<dbReference type="SUPFAM" id="SSF51905">
    <property type="entry name" value="FAD/NAD(P)-binding domain"/>
    <property type="match status" value="1"/>
</dbReference>
<keyword evidence="6" id="KW-0560">Oxidoreductase</keyword>
<evidence type="ECO:0000256" key="7">
    <source>
        <dbReference type="ARBA" id="ARBA00023033"/>
    </source>
</evidence>
<comment type="caution">
    <text evidence="8">The sequence shown here is derived from an EMBL/GenBank/DDBJ whole genome shotgun (WGS) entry which is preliminary data.</text>
</comment>
<evidence type="ECO:0000256" key="1">
    <source>
        <dbReference type="ARBA" id="ARBA00001974"/>
    </source>
</evidence>
<evidence type="ECO:0008006" key="10">
    <source>
        <dbReference type="Google" id="ProtNLM"/>
    </source>
</evidence>
<dbReference type="EMBL" id="CM032187">
    <property type="protein sequence ID" value="KAG7089024.1"/>
    <property type="molecule type" value="Genomic_DNA"/>
</dbReference>
<evidence type="ECO:0000256" key="3">
    <source>
        <dbReference type="ARBA" id="ARBA00022630"/>
    </source>
</evidence>
<keyword evidence="5" id="KW-0521">NADP</keyword>
<sequence>MSTNASVQTDGKEVEVDVLVVGAGFGGVLMLQSFREAGFSVKLVEAGSDLGGIWYWNSYPGARVDSDLPVYQLTDERLWKDWSWKEKYPAAKEIREYFHYVDKKFDLSRDITYNTRVDAAQWDADAQRWIVRADDGSVYRPRWFMLCTGIGAKPYTPPFKGLDSFKGVVHHTAGWPEAGVDLKGKRVGVIGTGATGVQVIQEVGPVVDHLTVFQRTPNLALPMNQAKVDVKTQNGRKDFYPSYFRRRHETFGGFTYPMDMRETLSVPYDERVLYWEDCFTIGGFRFWVGNFIDLFTNQEANDEAYAFWRKKVRARVNDPVMQEKLAPTIPPHPFGCKRPSLEQNYYEIFNQPNVDLVDVTATPIEEITEKGIKTKDGKEYEFEILIVATGYDAVTGGITQIDIRGTDGVTIDDKWKEGIYTSLGMMTASFPNMIFMYGPQAPTAFCNGPSCNELQCKWIIDLVNYTREQGITSVVPSRQAEEDWRNLVHELSAKALWHKAKSWYMGANIPGKKIEPLNFTGGVPLYKQLIQEAADSGYPQLEKTKGNVK</sequence>
<dbReference type="KEGG" id="more:E1B28_010735"/>
<comment type="similarity">
    <text evidence="2">Belongs to the FAD-binding monooxygenase family.</text>
</comment>
<dbReference type="Pfam" id="PF00743">
    <property type="entry name" value="FMO-like"/>
    <property type="match status" value="1"/>
</dbReference>
<dbReference type="GeneID" id="66079810"/>
<dbReference type="OrthoDB" id="66881at2759"/>